<dbReference type="Pfam" id="PF09820">
    <property type="entry name" value="AAA-ATPase_like"/>
    <property type="match status" value="1"/>
</dbReference>
<evidence type="ECO:0000313" key="2">
    <source>
        <dbReference type="EMBL" id="SPT69430.1"/>
    </source>
</evidence>
<dbReference type="EMBL" id="UAPV01000001">
    <property type="protein sequence ID" value="SPT69430.1"/>
    <property type="molecule type" value="Genomic_DNA"/>
</dbReference>
<dbReference type="AlphaFoldDB" id="A0A2X0VNY0"/>
<dbReference type="PANTHER" id="PTHR34825">
    <property type="entry name" value="CONSERVED PROTEIN, WITH A WEAK D-GALACTARATE DEHYDRATASE/ALTRONATE HYDROLASE DOMAIN"/>
    <property type="match status" value="1"/>
</dbReference>
<dbReference type="InterPro" id="IPR018631">
    <property type="entry name" value="AAA-ATPase-like_dom"/>
</dbReference>
<evidence type="ECO:0000259" key="1">
    <source>
        <dbReference type="Pfam" id="PF09820"/>
    </source>
</evidence>
<name>A0A2X0VNY0_9GAMM</name>
<proteinExistence type="predicted"/>
<keyword evidence="3" id="KW-1185">Reference proteome</keyword>
<protein>
    <submittedName>
        <fullName evidence="2">Predicted AAA-ATPase</fullName>
    </submittedName>
</protein>
<evidence type="ECO:0000313" key="3">
    <source>
        <dbReference type="Proteomes" id="UP000250086"/>
    </source>
</evidence>
<feature type="domain" description="AAA-ATPase-like" evidence="1">
    <location>
        <begin position="3"/>
        <end position="89"/>
    </location>
</feature>
<gene>
    <name evidence="2" type="ORF">NCTC13093_00806</name>
</gene>
<dbReference type="Proteomes" id="UP000250086">
    <property type="component" value="Unassembled WGS sequence"/>
</dbReference>
<reference evidence="2 3" key="1">
    <citation type="submission" date="2018-06" db="EMBL/GenBank/DDBJ databases">
        <authorList>
            <consortium name="Pathogen Informatics"/>
            <person name="Doyle S."/>
        </authorList>
    </citation>
    <scope>NUCLEOTIDE SEQUENCE [LARGE SCALE GENOMIC DNA]</scope>
    <source>
        <strain evidence="2 3">NCTC13093</strain>
    </source>
</reference>
<accession>A0A2X0VNY0</accession>
<dbReference type="PANTHER" id="PTHR34825:SF1">
    <property type="entry name" value="AAA-ATPASE-LIKE DOMAIN-CONTAINING PROTEIN"/>
    <property type="match status" value="1"/>
</dbReference>
<sequence length="120" mass="14345">MPGCESFEKIITTNAYYVDKTSFLKKLLESSDEVENALFIRSRRFGKTLNMFMIKAFCELDYKNPGDTSYQQKLFIDNDRNLAVYQKEYKELRDKVMGQLPVIYVYFKGMQIFFIHRYRA</sequence>
<organism evidence="2 3">
    <name type="scientific">Anaerobiospirillum thomasii</name>
    <dbReference type="NCBI Taxonomy" id="179995"/>
    <lineage>
        <taxon>Bacteria</taxon>
        <taxon>Pseudomonadati</taxon>
        <taxon>Pseudomonadota</taxon>
        <taxon>Gammaproteobacteria</taxon>
        <taxon>Aeromonadales</taxon>
        <taxon>Succinivibrionaceae</taxon>
        <taxon>Anaerobiospirillum</taxon>
    </lineage>
</organism>
<dbReference type="RefSeq" id="WP_113743606.1">
    <property type="nucleotide sequence ID" value="NZ_UAPV01000001.1"/>
</dbReference>